<reference evidence="22 23" key="1">
    <citation type="journal article" date="2015" name="Int. J. Syst. Evol. Microbiol.">
        <title>Carboxylicivirga linearis sp. nov., isolated from a sea cucumber culture pond.</title>
        <authorList>
            <person name="Wang F.Q."/>
            <person name="Zhou Y.X."/>
            <person name="Lin X.Z."/>
            <person name="Chen G.J."/>
            <person name="Du Z.J."/>
        </authorList>
    </citation>
    <scope>NUCLEOTIDE SEQUENCE [LARGE SCALE GENOMIC DNA]</scope>
    <source>
        <strain evidence="22 23">FB218</strain>
    </source>
</reference>
<keyword evidence="11" id="KW-0133">Cell shape</keyword>
<evidence type="ECO:0000256" key="11">
    <source>
        <dbReference type="ARBA" id="ARBA00022960"/>
    </source>
</evidence>
<keyword evidence="12" id="KW-0573">Peptidoglycan synthesis</keyword>
<comment type="subcellular location">
    <subcellularLocation>
        <location evidence="1">Cell membrane</location>
    </subcellularLocation>
</comment>
<comment type="catalytic activity">
    <reaction evidence="17">
        <text>[GlcNAc-(1-&gt;4)-Mur2Ac(oyl-L-Ala-gamma-D-Glu-L-Lys-D-Ala-D-Ala)](n)-di-trans,octa-cis-undecaprenyl diphosphate + beta-D-GlcNAc-(1-&gt;4)-Mur2Ac(oyl-L-Ala-gamma-D-Glu-L-Lys-D-Ala-D-Ala)-di-trans,octa-cis-undecaprenyl diphosphate = [GlcNAc-(1-&gt;4)-Mur2Ac(oyl-L-Ala-gamma-D-Glu-L-Lys-D-Ala-D-Ala)](n+1)-di-trans,octa-cis-undecaprenyl diphosphate + di-trans,octa-cis-undecaprenyl diphosphate + H(+)</text>
        <dbReference type="Rhea" id="RHEA:23708"/>
        <dbReference type="Rhea" id="RHEA-COMP:9602"/>
        <dbReference type="Rhea" id="RHEA-COMP:9603"/>
        <dbReference type="ChEBI" id="CHEBI:15378"/>
        <dbReference type="ChEBI" id="CHEBI:58405"/>
        <dbReference type="ChEBI" id="CHEBI:60033"/>
        <dbReference type="ChEBI" id="CHEBI:78435"/>
        <dbReference type="EC" id="2.4.99.28"/>
    </reaction>
</comment>
<feature type="domain" description="Glycosyl transferase family 51" evidence="21">
    <location>
        <begin position="63"/>
        <end position="242"/>
    </location>
</feature>
<comment type="catalytic activity">
    <reaction evidence="16">
        <text>Preferential cleavage: (Ac)2-L-Lys-D-Ala-|-D-Ala. Also transpeptidation of peptidyl-alanyl moieties that are N-acyl substituents of D-alanine.</text>
        <dbReference type="EC" id="3.4.16.4"/>
    </reaction>
</comment>
<evidence type="ECO:0000256" key="3">
    <source>
        <dbReference type="ARBA" id="ARBA00007090"/>
    </source>
</evidence>
<evidence type="ECO:0000256" key="18">
    <source>
        <dbReference type="SAM" id="MobiDB-lite"/>
    </source>
</evidence>
<dbReference type="PANTHER" id="PTHR32282:SF11">
    <property type="entry name" value="PENICILLIN-BINDING PROTEIN 1B"/>
    <property type="match status" value="1"/>
</dbReference>
<dbReference type="InterPro" id="IPR023346">
    <property type="entry name" value="Lysozyme-like_dom_sf"/>
</dbReference>
<dbReference type="InterPro" id="IPR001264">
    <property type="entry name" value="Glyco_trans_51"/>
</dbReference>
<dbReference type="InterPro" id="IPR012338">
    <property type="entry name" value="Beta-lactam/transpept-like"/>
</dbReference>
<dbReference type="InterPro" id="IPR036950">
    <property type="entry name" value="PBP_transglycosylase"/>
</dbReference>
<evidence type="ECO:0000256" key="10">
    <source>
        <dbReference type="ARBA" id="ARBA00022801"/>
    </source>
</evidence>
<evidence type="ECO:0000256" key="9">
    <source>
        <dbReference type="ARBA" id="ARBA00022679"/>
    </source>
</evidence>
<evidence type="ECO:0000256" key="8">
    <source>
        <dbReference type="ARBA" id="ARBA00022676"/>
    </source>
</evidence>
<feature type="transmembrane region" description="Helical" evidence="19">
    <location>
        <begin position="12"/>
        <end position="41"/>
    </location>
</feature>
<keyword evidence="8" id="KW-0328">Glycosyltransferase</keyword>
<dbReference type="EMBL" id="JAGUCO010000004">
    <property type="protein sequence ID" value="MBS2098207.1"/>
    <property type="molecule type" value="Genomic_DNA"/>
</dbReference>
<evidence type="ECO:0000256" key="1">
    <source>
        <dbReference type="ARBA" id="ARBA00004236"/>
    </source>
</evidence>
<comment type="similarity">
    <text evidence="3">In the C-terminal section; belongs to the transpeptidase family.</text>
</comment>
<evidence type="ECO:0000313" key="22">
    <source>
        <dbReference type="EMBL" id="MBS2098207.1"/>
    </source>
</evidence>
<accession>A0ABS5JTM0</accession>
<feature type="region of interest" description="Disordered" evidence="18">
    <location>
        <begin position="768"/>
        <end position="788"/>
    </location>
</feature>
<evidence type="ECO:0000256" key="17">
    <source>
        <dbReference type="ARBA" id="ARBA00049902"/>
    </source>
</evidence>
<evidence type="ECO:0000256" key="7">
    <source>
        <dbReference type="ARBA" id="ARBA00022670"/>
    </source>
</evidence>
<keyword evidence="14" id="KW-0511">Multifunctional enzyme</keyword>
<evidence type="ECO:0000256" key="2">
    <source>
        <dbReference type="ARBA" id="ARBA00004752"/>
    </source>
</evidence>
<feature type="domain" description="Penicillin-binding protein transpeptidase" evidence="20">
    <location>
        <begin position="459"/>
        <end position="579"/>
    </location>
</feature>
<keyword evidence="19" id="KW-0812">Transmembrane</keyword>
<keyword evidence="15" id="KW-0961">Cell wall biogenesis/degradation</keyword>
<evidence type="ECO:0000256" key="16">
    <source>
        <dbReference type="ARBA" id="ARBA00034000"/>
    </source>
</evidence>
<dbReference type="Gene3D" id="1.10.3810.10">
    <property type="entry name" value="Biosynthetic peptidoglycan transglycosylase-like"/>
    <property type="match status" value="1"/>
</dbReference>
<keyword evidence="6" id="KW-0121">Carboxypeptidase</keyword>
<proteinExistence type="inferred from homology"/>
<comment type="caution">
    <text evidence="22">The sequence shown here is derived from an EMBL/GenBank/DDBJ whole genome shotgun (WGS) entry which is preliminary data.</text>
</comment>
<keyword evidence="7" id="KW-0645">Protease</keyword>
<evidence type="ECO:0000256" key="4">
    <source>
        <dbReference type="ARBA" id="ARBA00007739"/>
    </source>
</evidence>
<dbReference type="InterPro" id="IPR001460">
    <property type="entry name" value="PCN-bd_Tpept"/>
</dbReference>
<organism evidence="22 23">
    <name type="scientific">Carboxylicivirga linearis</name>
    <dbReference type="NCBI Taxonomy" id="1628157"/>
    <lineage>
        <taxon>Bacteria</taxon>
        <taxon>Pseudomonadati</taxon>
        <taxon>Bacteroidota</taxon>
        <taxon>Bacteroidia</taxon>
        <taxon>Marinilabiliales</taxon>
        <taxon>Marinilabiliaceae</taxon>
        <taxon>Carboxylicivirga</taxon>
    </lineage>
</organism>
<evidence type="ECO:0000259" key="20">
    <source>
        <dbReference type="Pfam" id="PF00905"/>
    </source>
</evidence>
<feature type="domain" description="Penicillin-binding protein transpeptidase" evidence="20">
    <location>
        <begin position="597"/>
        <end position="695"/>
    </location>
</feature>
<evidence type="ECO:0000256" key="19">
    <source>
        <dbReference type="SAM" id="Phobius"/>
    </source>
</evidence>
<evidence type="ECO:0000313" key="23">
    <source>
        <dbReference type="Proteomes" id="UP000708576"/>
    </source>
</evidence>
<dbReference type="PANTHER" id="PTHR32282">
    <property type="entry name" value="BINDING PROTEIN TRANSPEPTIDASE, PUTATIVE-RELATED"/>
    <property type="match status" value="1"/>
</dbReference>
<evidence type="ECO:0000256" key="5">
    <source>
        <dbReference type="ARBA" id="ARBA00022475"/>
    </source>
</evidence>
<keyword evidence="10" id="KW-0378">Hydrolase</keyword>
<dbReference type="Gene3D" id="3.40.710.10">
    <property type="entry name" value="DD-peptidase/beta-lactamase superfamily"/>
    <property type="match status" value="2"/>
</dbReference>
<keyword evidence="5" id="KW-1003">Cell membrane</keyword>
<evidence type="ECO:0000256" key="12">
    <source>
        <dbReference type="ARBA" id="ARBA00022984"/>
    </source>
</evidence>
<dbReference type="InterPro" id="IPR050396">
    <property type="entry name" value="Glycosyltr_51/Transpeptidase"/>
</dbReference>
<protein>
    <submittedName>
        <fullName evidence="22">Transglycosylase domain-containing protein</fullName>
    </submittedName>
</protein>
<comment type="pathway">
    <text evidence="2">Cell wall biogenesis; peptidoglycan biosynthesis.</text>
</comment>
<evidence type="ECO:0000256" key="14">
    <source>
        <dbReference type="ARBA" id="ARBA00023268"/>
    </source>
</evidence>
<evidence type="ECO:0000256" key="15">
    <source>
        <dbReference type="ARBA" id="ARBA00023316"/>
    </source>
</evidence>
<keyword evidence="9" id="KW-0808">Transferase</keyword>
<keyword evidence="19" id="KW-1133">Transmembrane helix</keyword>
<dbReference type="Proteomes" id="UP000708576">
    <property type="component" value="Unassembled WGS sequence"/>
</dbReference>
<dbReference type="SUPFAM" id="SSF53955">
    <property type="entry name" value="Lysozyme-like"/>
    <property type="match status" value="1"/>
</dbReference>
<sequence>MNSNTSTYKKLLRWFWGIFFIGIAFVSLLFILISSGLMGFMPSFEELENPKTNLATEILSSDQELLGTFYKENRSFVNYEDLSPNIINALIATEDVRFKDHSGIDPRGLARVAFRTVLLQDQSSGGGSTITQQLAKLLFHDPAPNIFDRIMQKLKEWVIAVKLERSYTKEEILTMYLNKAEFIYDAYGIKSAAKTFFNATTDSIKVEQAAVIIGMLQNPSYYNPLRRPELVQKRRNVVLNQMRKAKFLSQEQYDSISVMPLELDFKRADHKEGPAPYFREYLRMTMSASEPNRKNYASWQNQKFIEDSIAWLNDPLYGWINKNLRPDGTKYDLYRDGIKIYTTIDSRMQTYAENAVKTHLSEDLQPKFFREKKGRTRAPFTNKISQDQYESIINRAMRNSDRYRNLRRQGKNQDTIDIVFNTKYPMTVFSWEGDRDTLMTPLDSIKYYKHFLRAGMLSIDPHTGHVKAYVGGPNYKHFMYDMAGIGKRQVGSTIKPFVYTLAMQEGHTPCDLVPNIAQTFYLPTGKTWTPRNSGSKRAGEMVSLKWGLANSNNNITAWVMKQYNPEAVASTIHEIGIKSPMDPVPALCLGTPDFGLMEMVGSYSTFANKGVHTEPIIVTRIEDRYGNVISDFHPQKREAISEATAYLMLNLLQGVVNQGTAVRLRYKYQLFNQIGGKTGTSQNHSDGWFMGVTPNLVTGVWVGGEDRDIHFDNITLGQGANMALPIFALYMLDVYANEDLNITTEDEFEKPLNFNIDLNCIDEHISADRNTEGSEEEEESVGTSNEFF</sequence>
<evidence type="ECO:0000259" key="21">
    <source>
        <dbReference type="Pfam" id="PF00912"/>
    </source>
</evidence>
<dbReference type="Pfam" id="PF00905">
    <property type="entry name" value="Transpeptidase"/>
    <property type="match status" value="2"/>
</dbReference>
<name>A0ABS5JTM0_9BACT</name>
<evidence type="ECO:0000256" key="6">
    <source>
        <dbReference type="ARBA" id="ARBA00022645"/>
    </source>
</evidence>
<evidence type="ECO:0000256" key="13">
    <source>
        <dbReference type="ARBA" id="ARBA00023136"/>
    </source>
</evidence>
<dbReference type="SUPFAM" id="SSF56601">
    <property type="entry name" value="beta-lactamase/transpeptidase-like"/>
    <property type="match status" value="1"/>
</dbReference>
<comment type="similarity">
    <text evidence="4">In the N-terminal section; belongs to the glycosyltransferase 51 family.</text>
</comment>
<dbReference type="Pfam" id="PF00912">
    <property type="entry name" value="Transgly"/>
    <property type="match status" value="1"/>
</dbReference>
<dbReference type="RefSeq" id="WP_212215453.1">
    <property type="nucleotide sequence ID" value="NZ_JAGUCO010000004.1"/>
</dbReference>
<keyword evidence="23" id="KW-1185">Reference proteome</keyword>
<keyword evidence="13 19" id="KW-0472">Membrane</keyword>
<gene>
    <name evidence="22" type="ORF">KEM10_07925</name>
</gene>